<feature type="transmembrane region" description="Helical" evidence="8">
    <location>
        <begin position="458"/>
        <end position="478"/>
    </location>
</feature>
<feature type="region of interest" description="Disordered" evidence="7">
    <location>
        <begin position="488"/>
        <end position="509"/>
    </location>
</feature>
<reference evidence="9 10" key="1">
    <citation type="submission" date="2018-07" db="EMBL/GenBank/DDBJ databases">
        <title>Genomic Encyclopedia of Type Strains, Phase IV (KMG-IV): sequencing the most valuable type-strain genomes for metagenomic binning, comparative biology and taxonomic classification.</title>
        <authorList>
            <person name="Goeker M."/>
        </authorList>
    </citation>
    <scope>NUCLEOTIDE SEQUENCE [LARGE SCALE GENOMIC DNA]</scope>
    <source>
        <strain evidence="9 10">DSM 44952</strain>
    </source>
</reference>
<dbReference type="InterPro" id="IPR002293">
    <property type="entry name" value="AA/rel_permease1"/>
</dbReference>
<evidence type="ECO:0000313" key="9">
    <source>
        <dbReference type="EMBL" id="RDI47290.1"/>
    </source>
</evidence>
<accession>A0A370GVK0</accession>
<dbReference type="Pfam" id="PF13520">
    <property type="entry name" value="AA_permease_2"/>
    <property type="match status" value="1"/>
</dbReference>
<dbReference type="OrthoDB" id="3170677at2"/>
<dbReference type="AlphaFoldDB" id="A0A370GVK0"/>
<evidence type="ECO:0000256" key="4">
    <source>
        <dbReference type="ARBA" id="ARBA00022692"/>
    </source>
</evidence>
<evidence type="ECO:0000256" key="7">
    <source>
        <dbReference type="SAM" id="MobiDB-lite"/>
    </source>
</evidence>
<name>A0A370GVK0_9NOCA</name>
<feature type="transmembrane region" description="Helical" evidence="8">
    <location>
        <begin position="253"/>
        <end position="277"/>
    </location>
</feature>
<feature type="transmembrane region" description="Helical" evidence="8">
    <location>
        <begin position="355"/>
        <end position="375"/>
    </location>
</feature>
<feature type="transmembrane region" description="Helical" evidence="8">
    <location>
        <begin position="381"/>
        <end position="404"/>
    </location>
</feature>
<evidence type="ECO:0000256" key="1">
    <source>
        <dbReference type="ARBA" id="ARBA00004651"/>
    </source>
</evidence>
<evidence type="ECO:0000256" key="2">
    <source>
        <dbReference type="ARBA" id="ARBA00022448"/>
    </source>
</evidence>
<feature type="transmembrane region" description="Helical" evidence="8">
    <location>
        <begin position="425"/>
        <end position="446"/>
    </location>
</feature>
<feature type="transmembrane region" description="Helical" evidence="8">
    <location>
        <begin position="302"/>
        <end position="325"/>
    </location>
</feature>
<protein>
    <submittedName>
        <fullName evidence="9">Amino acid/polyamine/organocation transporter (APC superfamily)</fullName>
    </submittedName>
</protein>
<dbReference type="EMBL" id="QQAZ01000009">
    <property type="protein sequence ID" value="RDI47290.1"/>
    <property type="molecule type" value="Genomic_DNA"/>
</dbReference>
<keyword evidence="3" id="KW-1003">Cell membrane</keyword>
<feature type="transmembrane region" description="Helical" evidence="8">
    <location>
        <begin position="211"/>
        <end position="232"/>
    </location>
</feature>
<proteinExistence type="predicted"/>
<dbReference type="PANTHER" id="PTHR42770:SF15">
    <property type="entry name" value="GLUTAMATE_GAMMA-AMINOBUTYRATE ANTIPORTER-RELATED"/>
    <property type="match status" value="1"/>
</dbReference>
<dbReference type="Proteomes" id="UP000255355">
    <property type="component" value="Unassembled WGS sequence"/>
</dbReference>
<dbReference type="PIRSF" id="PIRSF006060">
    <property type="entry name" value="AA_transporter"/>
    <property type="match status" value="1"/>
</dbReference>
<keyword evidence="6 8" id="KW-0472">Membrane</keyword>
<evidence type="ECO:0000256" key="5">
    <source>
        <dbReference type="ARBA" id="ARBA00022989"/>
    </source>
</evidence>
<gene>
    <name evidence="9" type="ORF">DFR68_109290</name>
</gene>
<feature type="transmembrane region" description="Helical" evidence="8">
    <location>
        <begin position="132"/>
        <end position="152"/>
    </location>
</feature>
<organism evidence="9 10">
    <name type="scientific">Nocardia mexicana</name>
    <dbReference type="NCBI Taxonomy" id="279262"/>
    <lineage>
        <taxon>Bacteria</taxon>
        <taxon>Bacillati</taxon>
        <taxon>Actinomycetota</taxon>
        <taxon>Actinomycetes</taxon>
        <taxon>Mycobacteriales</taxon>
        <taxon>Nocardiaceae</taxon>
        <taxon>Nocardia</taxon>
    </lineage>
</organism>
<keyword evidence="2" id="KW-0813">Transport</keyword>
<feature type="transmembrane region" description="Helical" evidence="8">
    <location>
        <begin position="93"/>
        <end position="120"/>
    </location>
</feature>
<dbReference type="PANTHER" id="PTHR42770">
    <property type="entry name" value="AMINO ACID TRANSPORTER-RELATED"/>
    <property type="match status" value="1"/>
</dbReference>
<dbReference type="STRING" id="1210089.GCA_001613165_05776"/>
<dbReference type="Gene3D" id="1.20.1740.10">
    <property type="entry name" value="Amino acid/polyamine transporter I"/>
    <property type="match status" value="1"/>
</dbReference>
<dbReference type="GO" id="GO:0005886">
    <property type="term" value="C:plasma membrane"/>
    <property type="evidence" value="ECO:0007669"/>
    <property type="project" value="UniProtKB-SubCell"/>
</dbReference>
<dbReference type="InterPro" id="IPR050367">
    <property type="entry name" value="APC_superfamily"/>
</dbReference>
<keyword evidence="10" id="KW-1185">Reference proteome</keyword>
<evidence type="ECO:0000313" key="10">
    <source>
        <dbReference type="Proteomes" id="UP000255355"/>
    </source>
</evidence>
<keyword evidence="5 8" id="KW-1133">Transmembrane helix</keyword>
<keyword evidence="4 8" id="KW-0812">Transmembrane</keyword>
<evidence type="ECO:0000256" key="8">
    <source>
        <dbReference type="SAM" id="Phobius"/>
    </source>
</evidence>
<evidence type="ECO:0000256" key="6">
    <source>
        <dbReference type="ARBA" id="ARBA00023136"/>
    </source>
</evidence>
<feature type="transmembrane region" description="Helical" evidence="8">
    <location>
        <begin position="164"/>
        <end position="184"/>
    </location>
</feature>
<comment type="caution">
    <text evidence="9">The sequence shown here is derived from an EMBL/GenBank/DDBJ whole genome shotgun (WGS) entry which is preliminary data.</text>
</comment>
<feature type="transmembrane region" description="Helical" evidence="8">
    <location>
        <begin position="46"/>
        <end position="72"/>
    </location>
</feature>
<sequence length="509" mass="54167">MTATEQTAKPATTRYLSTVALGFTTAAAIVTSLRGLPAMAKEELTMFFYIAFSVVLFLIPAGLVAAELGSAFGRQAGGLYAWISGAFGKRVGFWAIFLSWLQAMVFYPTGLSFAAAGVAFAIDKPHLAQDHIYVGIFSVVAYWACTAVALVGNQFAAKVTQAGFLLGTAVPGLILVALFVWWLASGHSIGWEHTTDPAVTVEHDGHDAPRYMPYIAGLSALAFLGNILENFTGVESQAVHATELRNPGRQYPIAIMIAAVASAAIFTLGALAVAGILPYDRINLNSGVFDALRSGFDSLMHVGWPVLILAAMIAYGALAGTLAWITGPSRGVLATAHDGMLPPVLQKVNPRGVQVNILLTQGVVVTLLCLPYFLMSDVSSAFFLITAMAVGIYIIIYLFMYAAAIRLRYTRPDLPRSFKVPGGPAGMWIIAGIGFAAMAFALVTAFVPPSQLPIGNPATYVILVAGGTVLFCVIPLVVERLKKPGWAAPDEEKVKSHGPSSELRQRLQR</sequence>
<dbReference type="GO" id="GO:0022857">
    <property type="term" value="F:transmembrane transporter activity"/>
    <property type="evidence" value="ECO:0007669"/>
    <property type="project" value="InterPro"/>
</dbReference>
<evidence type="ECO:0000256" key="3">
    <source>
        <dbReference type="ARBA" id="ARBA00022475"/>
    </source>
</evidence>
<feature type="transmembrane region" description="Helical" evidence="8">
    <location>
        <begin position="12"/>
        <end position="34"/>
    </location>
</feature>
<dbReference type="RefSeq" id="WP_068026507.1">
    <property type="nucleotide sequence ID" value="NZ_QQAZ01000009.1"/>
</dbReference>
<comment type="subcellular location">
    <subcellularLocation>
        <location evidence="1">Cell membrane</location>
        <topology evidence="1">Multi-pass membrane protein</topology>
    </subcellularLocation>
</comment>